<comment type="subcellular location">
    <subcellularLocation>
        <location evidence="1">Nucleus</location>
    </subcellularLocation>
</comment>
<evidence type="ECO:0000256" key="6">
    <source>
        <dbReference type="ARBA" id="ARBA00023125"/>
    </source>
</evidence>
<feature type="domain" description="C2H2-type" evidence="10">
    <location>
        <begin position="389"/>
        <end position="416"/>
    </location>
</feature>
<keyword evidence="4 8" id="KW-0863">Zinc-finger</keyword>
<evidence type="ECO:0000256" key="4">
    <source>
        <dbReference type="ARBA" id="ARBA00022771"/>
    </source>
</evidence>
<feature type="region of interest" description="Disordered" evidence="9">
    <location>
        <begin position="165"/>
        <end position="203"/>
    </location>
</feature>
<dbReference type="FunFam" id="3.30.160.60:FF:000870">
    <property type="entry name" value="zinc finger protein 197 isoform X1"/>
    <property type="match status" value="1"/>
</dbReference>
<evidence type="ECO:0000256" key="5">
    <source>
        <dbReference type="ARBA" id="ARBA00022833"/>
    </source>
</evidence>
<reference evidence="11" key="1">
    <citation type="submission" date="2025-08" db="UniProtKB">
        <authorList>
            <consortium name="RefSeq"/>
        </authorList>
    </citation>
    <scope>IDENTIFICATION</scope>
    <source>
        <tissue evidence="11">Muscle</tissue>
    </source>
</reference>
<dbReference type="SMART" id="SM00355">
    <property type="entry name" value="ZnF_C2H2"/>
    <property type="match status" value="5"/>
</dbReference>
<feature type="compositionally biased region" description="Acidic residues" evidence="9">
    <location>
        <begin position="288"/>
        <end position="306"/>
    </location>
</feature>
<feature type="domain" description="C2H2-type" evidence="10">
    <location>
        <begin position="473"/>
        <end position="500"/>
    </location>
</feature>
<evidence type="ECO:0000256" key="7">
    <source>
        <dbReference type="ARBA" id="ARBA00023242"/>
    </source>
</evidence>
<feature type="domain" description="C2H2-type" evidence="10">
    <location>
        <begin position="445"/>
        <end position="472"/>
    </location>
</feature>
<name>A0A9Q9VDA6_CYPCA</name>
<proteinExistence type="predicted"/>
<evidence type="ECO:0000256" key="8">
    <source>
        <dbReference type="PROSITE-ProRule" id="PRU00042"/>
    </source>
</evidence>
<sequence length="575" mass="64385">MSCGAAVQKQVLLIMDGLVTSIVAEICQLDIFQSERRNGNLDTDIKMNLTAAVRKIANSTAEHICRVLHKASSGSRKDLTRPDQVNHTVEQQFAGSGRSLNTHIKDEEHVKGGDRQDFTSDVVSGIQERLNCTLSGGHLLQTVEEELEFRFEEVFVHEEEQVECQSAAVDDTMEPNADESESVEHQREEQWTTEPNSEDESNDISVELNTLDAPDIIETGLDVPTDTAENAAVDDTMEPNADESESVEHQREEQWTTEPNSNDISVQLNTLAPPDIIEMGLDVPTDAAETEAVDESMEPNADESESVEYQREEQWTTEPNSNDISVQLNTLDAPDIIETGLDVPIDAAEEVQPNASDEQNICKICGKTFTHLNNLRRHEQKLHSGETPHACQECGERFGSRRLLQIHRREHKVEKPHKCTLCDKLFRLPNHLRNHMMSHDDQRPFSCATCGKSFALISVLRAHERTHAGEKTFVCLQCGSKFLTKSYLDYHQRVHTGEKPYLCTLWEELCPKGQPQGTRKASHANSPSDAKTVEKPSYTPTPSNPTSSSTRESKLSAVSFVGRAFGEERISRLIY</sequence>
<accession>A0A9Q9VDA6</accession>
<dbReference type="GO" id="GO:0001227">
    <property type="term" value="F:DNA-binding transcription repressor activity, RNA polymerase II-specific"/>
    <property type="evidence" value="ECO:0007669"/>
    <property type="project" value="TreeGrafter"/>
</dbReference>
<dbReference type="GO" id="GO:0005654">
    <property type="term" value="C:nucleoplasm"/>
    <property type="evidence" value="ECO:0007669"/>
    <property type="project" value="TreeGrafter"/>
</dbReference>
<feature type="compositionally biased region" description="Low complexity" evidence="9">
    <location>
        <begin position="536"/>
        <end position="550"/>
    </location>
</feature>
<dbReference type="OrthoDB" id="6365676at2759"/>
<keyword evidence="5" id="KW-0862">Zinc</keyword>
<evidence type="ECO:0000256" key="9">
    <source>
        <dbReference type="SAM" id="MobiDB-lite"/>
    </source>
</evidence>
<dbReference type="KEGG" id="ccar:109093096"/>
<dbReference type="FunFam" id="3.30.160.60:FF:000478">
    <property type="entry name" value="Zinc finger protein 133"/>
    <property type="match status" value="1"/>
</dbReference>
<feature type="compositionally biased region" description="Acidic residues" evidence="9">
    <location>
        <begin position="171"/>
        <end position="181"/>
    </location>
</feature>
<dbReference type="FunFam" id="3.30.160.60:FF:000065">
    <property type="entry name" value="B-cell CLL/lymphoma 6, member B"/>
    <property type="match status" value="1"/>
</dbReference>
<dbReference type="Pfam" id="PF00096">
    <property type="entry name" value="zf-C2H2"/>
    <property type="match status" value="4"/>
</dbReference>
<keyword evidence="3" id="KW-0677">Repeat</keyword>
<feature type="domain" description="C2H2-type" evidence="10">
    <location>
        <begin position="417"/>
        <end position="444"/>
    </location>
</feature>
<dbReference type="GO" id="GO:0000978">
    <property type="term" value="F:RNA polymerase II cis-regulatory region sequence-specific DNA binding"/>
    <property type="evidence" value="ECO:0007669"/>
    <property type="project" value="TreeGrafter"/>
</dbReference>
<feature type="compositionally biased region" description="Polar residues" evidence="9">
    <location>
        <begin position="516"/>
        <end position="529"/>
    </location>
</feature>
<evidence type="ECO:0000256" key="3">
    <source>
        <dbReference type="ARBA" id="ARBA00022737"/>
    </source>
</evidence>
<dbReference type="PROSITE" id="PS50157">
    <property type="entry name" value="ZINC_FINGER_C2H2_2"/>
    <property type="match status" value="5"/>
</dbReference>
<protein>
    <submittedName>
        <fullName evidence="11">Zinc finger protein 316-like isoform X1</fullName>
    </submittedName>
</protein>
<gene>
    <name evidence="11" type="primary">LOC109093096</name>
</gene>
<dbReference type="InterPro" id="IPR013087">
    <property type="entry name" value="Znf_C2H2_type"/>
</dbReference>
<evidence type="ECO:0000259" key="10">
    <source>
        <dbReference type="PROSITE" id="PS50157"/>
    </source>
</evidence>
<organism evidence="11">
    <name type="scientific">Cyprinus carpio</name>
    <name type="common">Common carp</name>
    <dbReference type="NCBI Taxonomy" id="7962"/>
    <lineage>
        <taxon>Eukaryota</taxon>
        <taxon>Metazoa</taxon>
        <taxon>Chordata</taxon>
        <taxon>Craniata</taxon>
        <taxon>Vertebrata</taxon>
        <taxon>Euteleostomi</taxon>
        <taxon>Actinopterygii</taxon>
        <taxon>Neopterygii</taxon>
        <taxon>Teleostei</taxon>
        <taxon>Ostariophysi</taxon>
        <taxon>Cypriniformes</taxon>
        <taxon>Cyprinidae</taxon>
        <taxon>Cyprininae</taxon>
        <taxon>Cyprinus</taxon>
    </lineage>
</organism>
<dbReference type="FunFam" id="3.30.160.60:FF:000100">
    <property type="entry name" value="Zinc finger 45-like"/>
    <property type="match status" value="1"/>
</dbReference>
<keyword evidence="6" id="KW-0238">DNA-binding</keyword>
<dbReference type="AlphaFoldDB" id="A0A9Q9VDA6"/>
<dbReference type="PANTHER" id="PTHR24399:SF23">
    <property type="entry name" value="C2H2-TYPE DOMAIN-CONTAINING PROTEIN"/>
    <property type="match status" value="1"/>
</dbReference>
<feature type="domain" description="C2H2-type" evidence="10">
    <location>
        <begin position="360"/>
        <end position="388"/>
    </location>
</feature>
<feature type="region of interest" description="Disordered" evidence="9">
    <location>
        <begin position="230"/>
        <end position="259"/>
    </location>
</feature>
<dbReference type="PANTHER" id="PTHR24399">
    <property type="entry name" value="ZINC FINGER AND BTB DOMAIN-CONTAINING"/>
    <property type="match status" value="1"/>
</dbReference>
<evidence type="ECO:0000256" key="1">
    <source>
        <dbReference type="ARBA" id="ARBA00004123"/>
    </source>
</evidence>
<feature type="region of interest" description="Disordered" evidence="9">
    <location>
        <begin position="516"/>
        <end position="553"/>
    </location>
</feature>
<evidence type="ECO:0000256" key="2">
    <source>
        <dbReference type="ARBA" id="ARBA00022723"/>
    </source>
</evidence>
<dbReference type="GO" id="GO:0008270">
    <property type="term" value="F:zinc ion binding"/>
    <property type="evidence" value="ECO:0007669"/>
    <property type="project" value="UniProtKB-KW"/>
</dbReference>
<feature type="compositionally biased region" description="Acidic residues" evidence="9">
    <location>
        <begin position="235"/>
        <end position="245"/>
    </location>
</feature>
<dbReference type="Proteomes" id="UP001155660">
    <property type="component" value="Chromosome B7"/>
</dbReference>
<keyword evidence="2" id="KW-0479">Metal-binding</keyword>
<dbReference type="GeneID" id="109093096"/>
<keyword evidence="7" id="KW-0539">Nucleus</keyword>
<evidence type="ECO:0000313" key="11">
    <source>
        <dbReference type="RefSeq" id="XP_018962371.2"/>
    </source>
</evidence>
<feature type="region of interest" description="Disordered" evidence="9">
    <location>
        <begin position="288"/>
        <end position="321"/>
    </location>
</feature>
<dbReference type="PROSITE" id="PS00028">
    <property type="entry name" value="ZINC_FINGER_C2H2_1"/>
    <property type="match status" value="5"/>
</dbReference>
<dbReference type="RefSeq" id="XP_018962371.2">
    <property type="nucleotide sequence ID" value="XM_019106826.2"/>
</dbReference>